<evidence type="ECO:0000256" key="2">
    <source>
        <dbReference type="ARBA" id="ARBA00022603"/>
    </source>
</evidence>
<feature type="active site" evidence="7">
    <location>
        <position position="80"/>
    </location>
</feature>
<dbReference type="PANTHER" id="PTHR10629">
    <property type="entry name" value="CYTOSINE-SPECIFIC METHYLTRANSFERASE"/>
    <property type="match status" value="1"/>
</dbReference>
<dbReference type="Gene3D" id="3.90.120.10">
    <property type="entry name" value="DNA Methylase, subunit A, domain 2"/>
    <property type="match status" value="1"/>
</dbReference>
<dbReference type="SUPFAM" id="SSF53335">
    <property type="entry name" value="S-adenosyl-L-methionine-dependent methyltransferases"/>
    <property type="match status" value="1"/>
</dbReference>
<evidence type="ECO:0000256" key="8">
    <source>
        <dbReference type="RuleBase" id="RU000416"/>
    </source>
</evidence>
<dbReference type="InterPro" id="IPR001525">
    <property type="entry name" value="C5_MeTfrase"/>
</dbReference>
<dbReference type="NCBIfam" id="TIGR00675">
    <property type="entry name" value="dcm"/>
    <property type="match status" value="1"/>
</dbReference>
<dbReference type="PRINTS" id="PR00105">
    <property type="entry name" value="C5METTRFRASE"/>
</dbReference>
<evidence type="ECO:0000313" key="10">
    <source>
        <dbReference type="Proteomes" id="UP000185999"/>
    </source>
</evidence>
<evidence type="ECO:0000256" key="5">
    <source>
        <dbReference type="ARBA" id="ARBA00022747"/>
    </source>
</evidence>
<evidence type="ECO:0000256" key="3">
    <source>
        <dbReference type="ARBA" id="ARBA00022679"/>
    </source>
</evidence>
<dbReference type="GO" id="GO:0032259">
    <property type="term" value="P:methylation"/>
    <property type="evidence" value="ECO:0007669"/>
    <property type="project" value="UniProtKB-KW"/>
</dbReference>
<dbReference type="RefSeq" id="WP_054341414.1">
    <property type="nucleotide sequence ID" value="NZ_FTOE01000013.1"/>
</dbReference>
<dbReference type="GO" id="GO:0009307">
    <property type="term" value="P:DNA restriction-modification system"/>
    <property type="evidence" value="ECO:0007669"/>
    <property type="project" value="UniProtKB-KW"/>
</dbReference>
<evidence type="ECO:0000256" key="1">
    <source>
        <dbReference type="ARBA" id="ARBA00011975"/>
    </source>
</evidence>
<name>A0A1N7P9D6_9GAMM</name>
<evidence type="ECO:0000256" key="4">
    <source>
        <dbReference type="ARBA" id="ARBA00022691"/>
    </source>
</evidence>
<protein>
    <recommendedName>
        <fullName evidence="1">DNA (cytosine-5-)-methyltransferase</fullName>
        <ecNumber evidence="1">2.1.1.37</ecNumber>
    </recommendedName>
</protein>
<keyword evidence="4 7" id="KW-0949">S-adenosyl-L-methionine</keyword>
<dbReference type="PANTHER" id="PTHR10629:SF52">
    <property type="entry name" value="DNA (CYTOSINE-5)-METHYLTRANSFERASE 1"/>
    <property type="match status" value="1"/>
</dbReference>
<organism evidence="9 10">
    <name type="scientific">Neptunomonas antarctica</name>
    <dbReference type="NCBI Taxonomy" id="619304"/>
    <lineage>
        <taxon>Bacteria</taxon>
        <taxon>Pseudomonadati</taxon>
        <taxon>Pseudomonadota</taxon>
        <taxon>Gammaproteobacteria</taxon>
        <taxon>Oceanospirillales</taxon>
        <taxon>Oceanospirillaceae</taxon>
        <taxon>Neptunomonas</taxon>
    </lineage>
</organism>
<dbReference type="InterPro" id="IPR050390">
    <property type="entry name" value="C5-Methyltransferase"/>
</dbReference>
<dbReference type="Pfam" id="PF00145">
    <property type="entry name" value="DNA_methylase"/>
    <property type="match status" value="1"/>
</dbReference>
<keyword evidence="2 7" id="KW-0489">Methyltransferase</keyword>
<comment type="catalytic activity">
    <reaction evidence="6">
        <text>a 2'-deoxycytidine in DNA + S-adenosyl-L-methionine = a 5-methyl-2'-deoxycytidine in DNA + S-adenosyl-L-homocysteine + H(+)</text>
        <dbReference type="Rhea" id="RHEA:13681"/>
        <dbReference type="Rhea" id="RHEA-COMP:11369"/>
        <dbReference type="Rhea" id="RHEA-COMP:11370"/>
        <dbReference type="ChEBI" id="CHEBI:15378"/>
        <dbReference type="ChEBI" id="CHEBI:57856"/>
        <dbReference type="ChEBI" id="CHEBI:59789"/>
        <dbReference type="ChEBI" id="CHEBI:85452"/>
        <dbReference type="ChEBI" id="CHEBI:85454"/>
        <dbReference type="EC" id="2.1.1.37"/>
    </reaction>
</comment>
<dbReference type="GO" id="GO:0003886">
    <property type="term" value="F:DNA (cytosine-5-)-methyltransferase activity"/>
    <property type="evidence" value="ECO:0007669"/>
    <property type="project" value="UniProtKB-EC"/>
</dbReference>
<dbReference type="EMBL" id="FTOE01000013">
    <property type="protein sequence ID" value="SIT07213.1"/>
    <property type="molecule type" value="Genomic_DNA"/>
</dbReference>
<dbReference type="InterPro" id="IPR029063">
    <property type="entry name" value="SAM-dependent_MTases_sf"/>
</dbReference>
<dbReference type="AlphaFoldDB" id="A0A1N7P9D6"/>
<evidence type="ECO:0000256" key="7">
    <source>
        <dbReference type="PROSITE-ProRule" id="PRU01016"/>
    </source>
</evidence>
<accession>A0A1N7P9D6</accession>
<dbReference type="PROSITE" id="PS51679">
    <property type="entry name" value="SAM_MT_C5"/>
    <property type="match status" value="1"/>
</dbReference>
<evidence type="ECO:0000313" key="9">
    <source>
        <dbReference type="EMBL" id="SIT07213.1"/>
    </source>
</evidence>
<gene>
    <name evidence="9" type="ORF">SAMN05421760_11362</name>
</gene>
<dbReference type="Proteomes" id="UP000185999">
    <property type="component" value="Unassembled WGS sequence"/>
</dbReference>
<proteinExistence type="inferred from homology"/>
<reference evidence="10" key="1">
    <citation type="submission" date="2017-01" db="EMBL/GenBank/DDBJ databases">
        <authorList>
            <person name="Varghese N."/>
            <person name="Submissions S."/>
        </authorList>
    </citation>
    <scope>NUCLEOTIDE SEQUENCE [LARGE SCALE GENOMIC DNA]</scope>
    <source>
        <strain evidence="10">DSM 22306</strain>
    </source>
</reference>
<dbReference type="STRING" id="619304.SAMN05421760_11362"/>
<dbReference type="Gene3D" id="3.40.50.150">
    <property type="entry name" value="Vaccinia Virus protein VP39"/>
    <property type="match status" value="1"/>
</dbReference>
<comment type="similarity">
    <text evidence="7 8">Belongs to the class I-like SAM-binding methyltransferase superfamily. C5-methyltransferase family.</text>
</comment>
<keyword evidence="5" id="KW-0680">Restriction system</keyword>
<dbReference type="EC" id="2.1.1.37" evidence="1"/>
<evidence type="ECO:0000256" key="6">
    <source>
        <dbReference type="ARBA" id="ARBA00047422"/>
    </source>
</evidence>
<keyword evidence="10" id="KW-1185">Reference proteome</keyword>
<keyword evidence="3 7" id="KW-0808">Transferase</keyword>
<sequence>MILSLFCGAGGLDLGFEQAGFEIKLAFDIRKPAVETYNHNRIVHSKNAFVKDISTLTIDEIDLFYGGEFNPIGIIGGPPCQSFSISNTTYSEDDKRHSLPLKYAALLKKLNNRNPIHFFVFENVPGLKSKRHIEKYNEFKRSFENAGFTISEILVNSINYDVPQNRERLFIIGLNKEIYQNKKIEAPIKTSKKVGTVKTTIAGFPEPIYYSKWNKGEVIPYHPNHWCMTPKSKKFTTTGALVPGSAIGRSFRTLHWDKPSPTVAYGNREVHIHPSCKRRLSVYEAMLLQGFPHSFEFKGTMSAQFSQVSEAVPPPLGRAIALKIKESCNI</sequence>